<evidence type="ECO:0000256" key="8">
    <source>
        <dbReference type="PROSITE-ProRule" id="PRU00278"/>
    </source>
</evidence>
<dbReference type="EC" id="5.2.1.8" evidence="3"/>
<dbReference type="GO" id="GO:0003755">
    <property type="term" value="F:peptidyl-prolyl cis-trans isomerase activity"/>
    <property type="evidence" value="ECO:0007669"/>
    <property type="project" value="UniProtKB-KW"/>
</dbReference>
<dbReference type="PANTHER" id="PTHR47245:SF2">
    <property type="entry name" value="PEPTIDYL-PROLYL CIS-TRANS ISOMERASE HP_0175-RELATED"/>
    <property type="match status" value="1"/>
</dbReference>
<comment type="similarity">
    <text evidence="2">Belongs to the PpiC/parvulin rotamase family.</text>
</comment>
<evidence type="ECO:0000256" key="2">
    <source>
        <dbReference type="ARBA" id="ARBA00007656"/>
    </source>
</evidence>
<feature type="domain" description="PpiC" evidence="9">
    <location>
        <begin position="207"/>
        <end position="297"/>
    </location>
</feature>
<dbReference type="InterPro" id="IPR050245">
    <property type="entry name" value="PrsA_foldase"/>
</dbReference>
<keyword evidence="8 10" id="KW-0413">Isomerase</keyword>
<reference evidence="10" key="1">
    <citation type="journal article" date="2011" name="Environ. Microbiol.">
        <title>Time-series analyses of Monterey Bay coastal microbial picoplankton using a 'genome proxy' microarray.</title>
        <authorList>
            <person name="Rich V.I."/>
            <person name="Pham V.D."/>
            <person name="Eppley J."/>
            <person name="Shi Y."/>
            <person name="DeLong E.F."/>
        </authorList>
    </citation>
    <scope>NUCLEOTIDE SEQUENCE</scope>
</reference>
<name>E0XS87_9PROT</name>
<evidence type="ECO:0000256" key="3">
    <source>
        <dbReference type="ARBA" id="ARBA00013194"/>
    </source>
</evidence>
<dbReference type="SUPFAM" id="SSF54534">
    <property type="entry name" value="FKBP-like"/>
    <property type="match status" value="1"/>
</dbReference>
<dbReference type="InterPro" id="IPR000297">
    <property type="entry name" value="PPIase_PpiC"/>
</dbReference>
<evidence type="ECO:0000259" key="9">
    <source>
        <dbReference type="PROSITE" id="PS50198"/>
    </source>
</evidence>
<dbReference type="EMBL" id="GU474859">
    <property type="protein sequence ID" value="ADI17278.1"/>
    <property type="molecule type" value="Genomic_DNA"/>
</dbReference>
<dbReference type="InterPro" id="IPR046357">
    <property type="entry name" value="PPIase_dom_sf"/>
</dbReference>
<keyword evidence="5 8" id="KW-0697">Rotamase</keyword>
<evidence type="ECO:0000256" key="5">
    <source>
        <dbReference type="ARBA" id="ARBA00023110"/>
    </source>
</evidence>
<accession>E0XS87</accession>
<dbReference type="PROSITE" id="PS51257">
    <property type="entry name" value="PROKAR_LIPOPROTEIN"/>
    <property type="match status" value="1"/>
</dbReference>
<evidence type="ECO:0000256" key="1">
    <source>
        <dbReference type="ARBA" id="ARBA00000971"/>
    </source>
</evidence>
<dbReference type="PROSITE" id="PS01096">
    <property type="entry name" value="PPIC_PPIASE_1"/>
    <property type="match status" value="1"/>
</dbReference>
<evidence type="ECO:0000256" key="7">
    <source>
        <dbReference type="ARBA" id="ARBA00031484"/>
    </source>
</evidence>
<dbReference type="AlphaFoldDB" id="E0XS87"/>
<comment type="catalytic activity">
    <reaction evidence="1">
        <text>[protein]-peptidylproline (omega=180) = [protein]-peptidylproline (omega=0)</text>
        <dbReference type="Rhea" id="RHEA:16237"/>
        <dbReference type="Rhea" id="RHEA-COMP:10747"/>
        <dbReference type="Rhea" id="RHEA-COMP:10748"/>
        <dbReference type="ChEBI" id="CHEBI:83833"/>
        <dbReference type="ChEBI" id="CHEBI:83834"/>
        <dbReference type="EC" id="5.2.1.8"/>
    </reaction>
</comment>
<sequence>MSIKPPVGTHAVASCRQPVHTSVLACRRGLKYSWSWATLPKAAGRAPARHGRPADIAGTSHLFPSFPRGYLMKSLPTFVATAALCLSLVVPAQVIAQDRIAVATIDGESIWLDEIMAIAETLPPEYQQQGIAGIYDQLVDDVANSRLAAIAARSSGLDKEEDVASAMRTAADRVLAEAYITREVGKEITEEAIQAAYDTYVADTGSRETVTASHILVETEEEAKAIIDQLMDGADFAELAREKSTGPSGPGGGSLGSFGRGQMVPAFEAAAFGMPVGSFSDNPVQTQFGWHVIQVSEKGIQEAPALDQMRDQIAANLSRQSFARIVETLRVGTTIEIRPLADVMAEARQAAEKAQ</sequence>
<dbReference type="Pfam" id="PF13616">
    <property type="entry name" value="Rotamase_3"/>
    <property type="match status" value="1"/>
</dbReference>
<evidence type="ECO:0000313" key="10">
    <source>
        <dbReference type="EMBL" id="ADI17278.1"/>
    </source>
</evidence>
<protein>
    <recommendedName>
        <fullName evidence="4">Parvulin-like PPIase</fullName>
        <ecNumber evidence="3">5.2.1.8</ecNumber>
    </recommendedName>
    <alternativeName>
        <fullName evidence="6">Peptidyl-prolyl cis-trans isomerase plp</fullName>
    </alternativeName>
    <alternativeName>
        <fullName evidence="7">Rotamase plp</fullName>
    </alternativeName>
</protein>
<dbReference type="Gene3D" id="3.10.50.40">
    <property type="match status" value="1"/>
</dbReference>
<dbReference type="PROSITE" id="PS50198">
    <property type="entry name" value="PPIC_PPIASE_2"/>
    <property type="match status" value="1"/>
</dbReference>
<evidence type="ECO:0000256" key="6">
    <source>
        <dbReference type="ARBA" id="ARBA00030642"/>
    </source>
</evidence>
<dbReference type="PANTHER" id="PTHR47245">
    <property type="entry name" value="PEPTIDYLPROLYL ISOMERASE"/>
    <property type="match status" value="1"/>
</dbReference>
<evidence type="ECO:0000256" key="4">
    <source>
        <dbReference type="ARBA" id="ARBA00018370"/>
    </source>
</evidence>
<proteinExistence type="inferred from homology"/>
<dbReference type="InterPro" id="IPR023058">
    <property type="entry name" value="PPIase_PpiC_CS"/>
</dbReference>
<organism evidence="10">
    <name type="scientific">uncultured alpha proteobacterium HF0070_17D04</name>
    <dbReference type="NCBI Taxonomy" id="710805"/>
    <lineage>
        <taxon>Bacteria</taxon>
        <taxon>Pseudomonadati</taxon>
        <taxon>Pseudomonadota</taxon>
        <taxon>Alphaproteobacteria</taxon>
        <taxon>environmental samples</taxon>
    </lineage>
</organism>